<protein>
    <recommendedName>
        <fullName evidence="2">BTB domain-containing protein</fullName>
    </recommendedName>
</protein>
<dbReference type="PANTHER" id="PTHR22744:SF14">
    <property type="entry name" value="BTB DOMAIN-CONTAINING PROTEIN-RELATED"/>
    <property type="match status" value="1"/>
</dbReference>
<dbReference type="PANTHER" id="PTHR22744">
    <property type="entry name" value="HELIX LOOP HELIX PROTEIN 21-RELATED"/>
    <property type="match status" value="1"/>
</dbReference>
<accession>A0AAV5WRR5</accession>
<keyword evidence="4" id="KW-1185">Reference proteome</keyword>
<comment type="caution">
    <text evidence="3">The sequence shown here is derived from an EMBL/GenBank/DDBJ whole genome shotgun (WGS) entry which is preliminary data.</text>
</comment>
<evidence type="ECO:0000313" key="3">
    <source>
        <dbReference type="EMBL" id="GMT34280.1"/>
    </source>
</evidence>
<dbReference type="InterPro" id="IPR011333">
    <property type="entry name" value="SKP1/BTB/POZ_sf"/>
</dbReference>
<feature type="coiled-coil region" evidence="1">
    <location>
        <begin position="294"/>
        <end position="321"/>
    </location>
</feature>
<dbReference type="InterPro" id="IPR000210">
    <property type="entry name" value="BTB/POZ_dom"/>
</dbReference>
<keyword evidence="1" id="KW-0175">Coiled coil</keyword>
<evidence type="ECO:0000259" key="2">
    <source>
        <dbReference type="PROSITE" id="PS50097"/>
    </source>
</evidence>
<dbReference type="PROSITE" id="PS50097">
    <property type="entry name" value="BTB"/>
    <property type="match status" value="1"/>
</dbReference>
<evidence type="ECO:0000256" key="1">
    <source>
        <dbReference type="SAM" id="Coils"/>
    </source>
</evidence>
<dbReference type="Pfam" id="PF00651">
    <property type="entry name" value="BTB"/>
    <property type="match status" value="1"/>
</dbReference>
<evidence type="ECO:0000313" key="4">
    <source>
        <dbReference type="Proteomes" id="UP001432322"/>
    </source>
</evidence>
<name>A0AAV5WRR5_9BILA</name>
<sequence length="408" mass="46351">RLLLMSPGALLELTMQNPSVSLSISTDFCTAELQHEICPDQSPNVKYKLTSNSQVLAEGRFSTRAISSHKYVVRIDSFYSTVFEKDAVMSSVDGRMAEFLLSFHPAKDRLFSLTLDLLLSEDDEAIPTLTKIYSDTLKIGSMSVHVSKELLSLHSEFFSNLFYGQFMERNQDVKEIKDISESEFVDFLQSLHRRRFEFVSVRSTVYSLWFADRFLMSRISARVLPYLKERPLPEELLGDTLIVADRVPNNQEIMAWILSQFPSKTKLLEVLHNILPSISSATAQMCLGLGLQHVTAVESELESERRERKRLSERMNSLVGAGDSPDSFAYFRLLCYDQAGTAVEKEDRVFCLFTAIAPGEGIANAMLWSLIPVEYVKIYLQGRSYMRGDDVFFDLSAEPTVQIKAYRS</sequence>
<dbReference type="Proteomes" id="UP001432322">
    <property type="component" value="Unassembled WGS sequence"/>
</dbReference>
<organism evidence="3 4">
    <name type="scientific">Pristionchus fissidentatus</name>
    <dbReference type="NCBI Taxonomy" id="1538716"/>
    <lineage>
        <taxon>Eukaryota</taxon>
        <taxon>Metazoa</taxon>
        <taxon>Ecdysozoa</taxon>
        <taxon>Nematoda</taxon>
        <taxon>Chromadorea</taxon>
        <taxon>Rhabditida</taxon>
        <taxon>Rhabditina</taxon>
        <taxon>Diplogasteromorpha</taxon>
        <taxon>Diplogasteroidea</taxon>
        <taxon>Neodiplogasteridae</taxon>
        <taxon>Pristionchus</taxon>
    </lineage>
</organism>
<dbReference type="SUPFAM" id="SSF54695">
    <property type="entry name" value="POZ domain"/>
    <property type="match status" value="1"/>
</dbReference>
<proteinExistence type="predicted"/>
<feature type="domain" description="BTB" evidence="2">
    <location>
        <begin position="133"/>
        <end position="200"/>
    </location>
</feature>
<reference evidence="3" key="1">
    <citation type="submission" date="2023-10" db="EMBL/GenBank/DDBJ databases">
        <title>Genome assembly of Pristionchus species.</title>
        <authorList>
            <person name="Yoshida K."/>
            <person name="Sommer R.J."/>
        </authorList>
    </citation>
    <scope>NUCLEOTIDE SEQUENCE</scope>
    <source>
        <strain evidence="3">RS5133</strain>
    </source>
</reference>
<dbReference type="EMBL" id="BTSY01000006">
    <property type="protein sequence ID" value="GMT34280.1"/>
    <property type="molecule type" value="Genomic_DNA"/>
</dbReference>
<dbReference type="AlphaFoldDB" id="A0AAV5WRR5"/>
<dbReference type="Gene3D" id="3.30.710.10">
    <property type="entry name" value="Potassium Channel Kv1.1, Chain A"/>
    <property type="match status" value="1"/>
</dbReference>
<gene>
    <name evidence="3" type="ORF">PFISCL1PPCAC_25577</name>
</gene>
<feature type="non-terminal residue" evidence="3">
    <location>
        <position position="1"/>
    </location>
</feature>